<protein>
    <submittedName>
        <fullName evidence="2">Putative transposase (Putative), gypsy type</fullName>
    </submittedName>
</protein>
<evidence type="ECO:0000313" key="2">
    <source>
        <dbReference type="EMBL" id="GEU84174.1"/>
    </source>
</evidence>
<proteinExistence type="predicted"/>
<gene>
    <name evidence="2" type="ORF">Tci_056152</name>
</gene>
<dbReference type="EMBL" id="BKCJ010008836">
    <property type="protein sequence ID" value="GEU84174.1"/>
    <property type="molecule type" value="Genomic_DNA"/>
</dbReference>
<name>A0A6L2NI48_TANCI</name>
<feature type="coiled-coil region" evidence="1">
    <location>
        <begin position="371"/>
        <end position="398"/>
    </location>
</feature>
<dbReference type="AlphaFoldDB" id="A0A6L2NI48"/>
<reference evidence="2" key="1">
    <citation type="journal article" date="2019" name="Sci. Rep.">
        <title>Draft genome of Tanacetum cinerariifolium, the natural source of mosquito coil.</title>
        <authorList>
            <person name="Yamashiro T."/>
            <person name="Shiraishi A."/>
            <person name="Satake H."/>
            <person name="Nakayama K."/>
        </authorList>
    </citation>
    <scope>NUCLEOTIDE SEQUENCE</scope>
</reference>
<organism evidence="2">
    <name type="scientific">Tanacetum cinerariifolium</name>
    <name type="common">Dalmatian daisy</name>
    <name type="synonym">Chrysanthemum cinerariifolium</name>
    <dbReference type="NCBI Taxonomy" id="118510"/>
    <lineage>
        <taxon>Eukaryota</taxon>
        <taxon>Viridiplantae</taxon>
        <taxon>Streptophyta</taxon>
        <taxon>Embryophyta</taxon>
        <taxon>Tracheophyta</taxon>
        <taxon>Spermatophyta</taxon>
        <taxon>Magnoliopsida</taxon>
        <taxon>eudicotyledons</taxon>
        <taxon>Gunneridae</taxon>
        <taxon>Pentapetalae</taxon>
        <taxon>asterids</taxon>
        <taxon>campanulids</taxon>
        <taxon>Asterales</taxon>
        <taxon>Asteraceae</taxon>
        <taxon>Asteroideae</taxon>
        <taxon>Anthemideae</taxon>
        <taxon>Anthemidinae</taxon>
        <taxon>Tanacetum</taxon>
    </lineage>
</organism>
<accession>A0A6L2NI48</accession>
<sequence>MKYSKYKRGKGYILVLLLARAFSYRLGSISFLNSLPFFEMVGNTIDIVTFVLTQRELNYHFSSFNIPAELRPELLDRSTTIKDSPSRKIGVYTCFVEFANFRIDTSVCLLSIPWFNGTSVIKNPLHVDDVVDLTCVEVLDENCTLIRKYPKVFLCVVGLSRSYTETDVYPTFLFSDDEEIGLLEFVKFVDPFKPQPATAGKSPTAMRRLIKQNSQVDTASGSAAPSIEDIVSSFITPTQEHDYEDGFIHSDNVRTCPPSGQFIFSSSSVDTDILTSSQTITAHDVYVPTWNVTNDARIDHPVICQNLLDHVTPPGYWVALRIQSNVGFLDSFNVNSAQHVCMVSELRLPYKYEIMAREKFKKKFTDSFVVIQKRDGEIVDLRSRLEKAESEHAKVNELCRHVSELKVKAAVKASEIVGLNAHNVESLGKISTLESVPKIREEFASLQDAAAQCFEERSAELHARIAEVKHDMDNDLYLHMLTVIVRRRWVIGHGFCLVVMKCAHSFECHLALIKVISLAINKGIQQGLEAGIEHGKAGIFLAEVEAYDPKIQKSEMLLSYALATLRGRAGKRKVGVPSGAVGSGYSFIVPS</sequence>
<comment type="caution">
    <text evidence="2">The sequence shown here is derived from an EMBL/GenBank/DDBJ whole genome shotgun (WGS) entry which is preliminary data.</text>
</comment>
<evidence type="ECO:0000256" key="1">
    <source>
        <dbReference type="SAM" id="Coils"/>
    </source>
</evidence>
<keyword evidence="1" id="KW-0175">Coiled coil</keyword>